<sequence length="428" mass="44163">MSRPGGSKAARRAAAAASAAASATVSSVVDAVAGVVAGSTGHPDEADPAEGGGSATAAPAAPAASAGPAEPGTSVARDEPESPAAHADSPTAHADSPTAHAEPEHAEHPATTGHGTPASDACSVQWDHDGTSAYGTAAVAGFFVIVEQPGPWGRDAARESHLDRELGAELDARTSRAGGRFMLMRRPGGHPAHDGPRHVLVAYSGAQPEDAWLLAAEVDEIGDLLGLDWGALSRGSRALVQASLLGSRPAPATLLVCTNGRRDVCCAVRGRPLAAHAARVAPGRAWEVSHTGGHRFAPTAVLLPWGQTLARLDERASEWVLAAAETGHLPVELLGPVHDRGRSGVPAAAQCAESHVRAETGETRLGALWAGPPEQDADGWQVIVTHADGRRWRVRVTREPAGRTRPESCGKKAIEVLEHRATILEAWF</sequence>
<keyword evidence="3" id="KW-1185">Reference proteome</keyword>
<feature type="compositionally biased region" description="Low complexity" evidence="1">
    <location>
        <begin position="55"/>
        <end position="73"/>
    </location>
</feature>
<organism evidence="2 3">
    <name type="scientific">Terrabacter carboxydivorans</name>
    <dbReference type="NCBI Taxonomy" id="619730"/>
    <lineage>
        <taxon>Bacteria</taxon>
        <taxon>Bacillati</taxon>
        <taxon>Actinomycetota</taxon>
        <taxon>Actinomycetes</taxon>
        <taxon>Micrococcales</taxon>
        <taxon>Intrasporangiaceae</taxon>
        <taxon>Terrabacter</taxon>
    </lineage>
</organism>
<dbReference type="EMBL" id="BAAARE010000014">
    <property type="protein sequence ID" value="GAA2491823.1"/>
    <property type="molecule type" value="Genomic_DNA"/>
</dbReference>
<evidence type="ECO:0000313" key="2">
    <source>
        <dbReference type="EMBL" id="GAA2491823.1"/>
    </source>
</evidence>
<accession>A0ABN3LZZ1</accession>
<evidence type="ECO:0000313" key="3">
    <source>
        <dbReference type="Proteomes" id="UP001500730"/>
    </source>
</evidence>
<protein>
    <submittedName>
        <fullName evidence="2">Uncharacterized protein</fullName>
    </submittedName>
</protein>
<name>A0ABN3LZZ1_9MICO</name>
<evidence type="ECO:0000256" key="1">
    <source>
        <dbReference type="SAM" id="MobiDB-lite"/>
    </source>
</evidence>
<dbReference type="Proteomes" id="UP001500730">
    <property type="component" value="Unassembled WGS sequence"/>
</dbReference>
<dbReference type="InterPro" id="IPR009737">
    <property type="entry name" value="Aim32/Apd1-like"/>
</dbReference>
<dbReference type="RefSeq" id="WP_344256038.1">
    <property type="nucleotide sequence ID" value="NZ_BAAARE010000014.1"/>
</dbReference>
<feature type="region of interest" description="Disordered" evidence="1">
    <location>
        <begin position="38"/>
        <end position="124"/>
    </location>
</feature>
<reference evidence="2 3" key="1">
    <citation type="journal article" date="2019" name="Int. J. Syst. Evol. Microbiol.">
        <title>The Global Catalogue of Microorganisms (GCM) 10K type strain sequencing project: providing services to taxonomists for standard genome sequencing and annotation.</title>
        <authorList>
            <consortium name="The Broad Institute Genomics Platform"/>
            <consortium name="The Broad Institute Genome Sequencing Center for Infectious Disease"/>
            <person name="Wu L."/>
            <person name="Ma J."/>
        </authorList>
    </citation>
    <scope>NUCLEOTIDE SEQUENCE [LARGE SCALE GENOMIC DNA]</scope>
    <source>
        <strain evidence="2 3">JCM 16259</strain>
    </source>
</reference>
<dbReference type="Pfam" id="PF06999">
    <property type="entry name" value="Suc_Fer-like"/>
    <property type="match status" value="1"/>
</dbReference>
<comment type="caution">
    <text evidence="2">The sequence shown here is derived from an EMBL/GenBank/DDBJ whole genome shotgun (WGS) entry which is preliminary data.</text>
</comment>
<gene>
    <name evidence="2" type="ORF">GCM10009858_32310</name>
</gene>
<feature type="region of interest" description="Disordered" evidence="1">
    <location>
        <begin position="1"/>
        <end position="26"/>
    </location>
</feature>
<proteinExistence type="predicted"/>